<dbReference type="KEGG" id="kpin:30171888"/>
<reference evidence="2" key="1">
    <citation type="submission" date="2013-07" db="EMBL/GenBank/DDBJ databases">
        <title>The Genome Sequence of Cryptococcus pinus CBS10737.</title>
        <authorList>
            <consortium name="The Broad Institute Genome Sequencing Platform"/>
            <person name="Cuomo C."/>
            <person name="Litvintseva A."/>
            <person name="Chen Y."/>
            <person name="Heitman J."/>
            <person name="Sun S."/>
            <person name="Springer D."/>
            <person name="Dromer F."/>
            <person name="Young S.K."/>
            <person name="Zeng Q."/>
            <person name="Gargeya S."/>
            <person name="Fitzgerald M."/>
            <person name="Abouelleil A."/>
            <person name="Alvarado L."/>
            <person name="Berlin A.M."/>
            <person name="Chapman S.B."/>
            <person name="Dewar J."/>
            <person name="Goldberg J."/>
            <person name="Griggs A."/>
            <person name="Gujja S."/>
            <person name="Hansen M."/>
            <person name="Howarth C."/>
            <person name="Imamovic A."/>
            <person name="Larimer J."/>
            <person name="McCowan C."/>
            <person name="Murphy C."/>
            <person name="Pearson M."/>
            <person name="Priest M."/>
            <person name="Roberts A."/>
            <person name="Saif S."/>
            <person name="Shea T."/>
            <person name="Sykes S."/>
            <person name="Wortman J."/>
            <person name="Nusbaum C."/>
            <person name="Birren B."/>
        </authorList>
    </citation>
    <scope>NUCLEOTIDE SEQUENCE [LARGE SCALE GENOMIC DNA]</scope>
    <source>
        <strain evidence="2">CBS 10737</strain>
    </source>
</reference>
<gene>
    <name evidence="2" type="ORF">I206_03519</name>
    <name evidence="3" type="ORF">I206_105578</name>
</gene>
<dbReference type="PANTHER" id="PTHR21011">
    <property type="entry name" value="MITOCHONDRIAL 28S RIBOSOMAL PROTEIN S6"/>
    <property type="match status" value="1"/>
</dbReference>
<dbReference type="PANTHER" id="PTHR21011:SF1">
    <property type="entry name" value="SMALL RIBOSOMAL SUBUNIT PROTEIN BS6M"/>
    <property type="match status" value="1"/>
</dbReference>
<dbReference type="GO" id="GO:0070181">
    <property type="term" value="F:small ribosomal subunit rRNA binding"/>
    <property type="evidence" value="ECO:0007669"/>
    <property type="project" value="TreeGrafter"/>
</dbReference>
<dbReference type="Proteomes" id="UP000094020">
    <property type="component" value="Chromosome 7"/>
</dbReference>
<proteinExistence type="inferred from homology"/>
<dbReference type="Pfam" id="PF01250">
    <property type="entry name" value="Ribosomal_S6"/>
    <property type="match status" value="1"/>
</dbReference>
<evidence type="ECO:0000256" key="1">
    <source>
        <dbReference type="ARBA" id="ARBA00009512"/>
    </source>
</evidence>
<dbReference type="CDD" id="cd15465">
    <property type="entry name" value="bS6_mito"/>
    <property type="match status" value="1"/>
</dbReference>
<name>A0A1B9I3V6_9TREE</name>
<dbReference type="STRING" id="1296096.A0A1B9I3V6"/>
<dbReference type="RefSeq" id="XP_019011419.1">
    <property type="nucleotide sequence ID" value="XM_019155265.1"/>
</dbReference>
<reference evidence="3" key="4">
    <citation type="submission" date="2024-02" db="EMBL/GenBank/DDBJ databases">
        <title>Comparative genomics of Cryptococcus and Kwoniella reveals pathogenesis evolution and contrasting modes of karyotype evolution via chromosome fusion or intercentromeric recombination.</title>
        <authorList>
            <person name="Coelho M.A."/>
            <person name="David-Palma M."/>
            <person name="Shea T."/>
            <person name="Bowers K."/>
            <person name="McGinley-Smith S."/>
            <person name="Mohammad A.W."/>
            <person name="Gnirke A."/>
            <person name="Yurkov A.M."/>
            <person name="Nowrousian M."/>
            <person name="Sun S."/>
            <person name="Cuomo C.A."/>
            <person name="Heitman J."/>
        </authorList>
    </citation>
    <scope>NUCLEOTIDE SEQUENCE</scope>
    <source>
        <strain evidence="3">CBS 10737</strain>
    </source>
</reference>
<organism evidence="2">
    <name type="scientific">Kwoniella pini CBS 10737</name>
    <dbReference type="NCBI Taxonomy" id="1296096"/>
    <lineage>
        <taxon>Eukaryota</taxon>
        <taxon>Fungi</taxon>
        <taxon>Dikarya</taxon>
        <taxon>Basidiomycota</taxon>
        <taxon>Agaricomycotina</taxon>
        <taxon>Tremellomycetes</taxon>
        <taxon>Tremellales</taxon>
        <taxon>Cryptococcaceae</taxon>
        <taxon>Kwoniella</taxon>
    </lineage>
</organism>
<reference evidence="3" key="2">
    <citation type="submission" date="2013-07" db="EMBL/GenBank/DDBJ databases">
        <authorList>
            <consortium name="The Broad Institute Genome Sequencing Platform"/>
            <person name="Cuomo C."/>
            <person name="Litvintseva A."/>
            <person name="Chen Y."/>
            <person name="Heitman J."/>
            <person name="Sun S."/>
            <person name="Springer D."/>
            <person name="Dromer F."/>
            <person name="Young S.K."/>
            <person name="Zeng Q."/>
            <person name="Gargeya S."/>
            <person name="Fitzgerald M."/>
            <person name="Abouelleil A."/>
            <person name="Alvarado L."/>
            <person name="Berlin A.M."/>
            <person name="Chapman S.B."/>
            <person name="Dewar J."/>
            <person name="Goldberg J."/>
            <person name="Griggs A."/>
            <person name="Gujja S."/>
            <person name="Hansen M."/>
            <person name="Howarth C."/>
            <person name="Imamovic A."/>
            <person name="Larimer J."/>
            <person name="McCowan C."/>
            <person name="Murphy C."/>
            <person name="Pearson M."/>
            <person name="Priest M."/>
            <person name="Roberts A."/>
            <person name="Saif S."/>
            <person name="Shea T."/>
            <person name="Sykes S."/>
            <person name="Wortman J."/>
            <person name="Nusbaum C."/>
            <person name="Birren B."/>
        </authorList>
    </citation>
    <scope>NUCLEOTIDE SEQUENCE</scope>
    <source>
        <strain evidence="3">CBS 10737</strain>
    </source>
</reference>
<keyword evidence="2" id="KW-0689">Ribosomal protein</keyword>
<reference evidence="2" key="3">
    <citation type="submission" date="2016-07" db="EMBL/GenBank/DDBJ databases">
        <title>Evolution of pathogenesis and genome organization in the Tremellales.</title>
        <authorList>
            <person name="Cuomo C."/>
            <person name="Litvintseva A."/>
            <person name="Heitman J."/>
            <person name="Chen Y."/>
            <person name="Sun S."/>
            <person name="Springer D."/>
            <person name="Dromer F."/>
            <person name="Young S."/>
            <person name="Zeng Q."/>
            <person name="Chapman S."/>
            <person name="Gujja S."/>
            <person name="Saif S."/>
            <person name="Birren B."/>
        </authorList>
    </citation>
    <scope>NUCLEOTIDE SEQUENCE</scope>
    <source>
        <strain evidence="2">CBS 10737</strain>
    </source>
</reference>
<evidence type="ECO:0000313" key="2">
    <source>
        <dbReference type="EMBL" id="OCF50200.1"/>
    </source>
</evidence>
<dbReference type="EMBL" id="CP144525">
    <property type="protein sequence ID" value="WWC71620.1"/>
    <property type="molecule type" value="Genomic_DNA"/>
</dbReference>
<keyword evidence="4" id="KW-1185">Reference proteome</keyword>
<keyword evidence="2" id="KW-0687">Ribonucleoprotein</keyword>
<dbReference type="OrthoDB" id="10259681at2759"/>
<dbReference type="SUPFAM" id="SSF54995">
    <property type="entry name" value="Ribosomal protein S6"/>
    <property type="match status" value="1"/>
</dbReference>
<dbReference type="GO" id="GO:0005763">
    <property type="term" value="C:mitochondrial small ribosomal subunit"/>
    <property type="evidence" value="ECO:0007669"/>
    <property type="project" value="TreeGrafter"/>
</dbReference>
<dbReference type="Gene3D" id="3.30.70.60">
    <property type="match status" value="1"/>
</dbReference>
<dbReference type="InterPro" id="IPR014717">
    <property type="entry name" value="Transl_elong_EF1B/ribsomal_bS6"/>
</dbReference>
<accession>A0A1B9I3V6</accession>
<dbReference type="AlphaFoldDB" id="A0A1B9I3V6"/>
<evidence type="ECO:0000313" key="3">
    <source>
        <dbReference type="EMBL" id="WWC71620.1"/>
    </source>
</evidence>
<comment type="similarity">
    <text evidence="1">Belongs to the bacterial ribosomal protein bS6 family.</text>
</comment>
<evidence type="ECO:0000313" key="4">
    <source>
        <dbReference type="Proteomes" id="UP000094020"/>
    </source>
</evidence>
<protein>
    <submittedName>
        <fullName evidence="2">Ribosomal protein S6</fullName>
    </submittedName>
</protein>
<dbReference type="InterPro" id="IPR000529">
    <property type="entry name" value="Ribosomal_bS6"/>
</dbReference>
<dbReference type="InterPro" id="IPR035980">
    <property type="entry name" value="Ribosomal_bS6_sf"/>
</dbReference>
<dbReference type="GO" id="GO:0006412">
    <property type="term" value="P:translation"/>
    <property type="evidence" value="ECO:0007669"/>
    <property type="project" value="InterPro"/>
</dbReference>
<dbReference type="GeneID" id="30171888"/>
<dbReference type="EMBL" id="KI894010">
    <property type="protein sequence ID" value="OCF50200.1"/>
    <property type="molecule type" value="Genomic_DNA"/>
</dbReference>
<dbReference type="GO" id="GO:0003735">
    <property type="term" value="F:structural constituent of ribosome"/>
    <property type="evidence" value="ECO:0007669"/>
    <property type="project" value="InterPro"/>
</dbReference>
<sequence>MPLYELFCIAVHNPASSVNLRSVINSLSNQIHSTGGVVRDLKKLGINLTLPQRMRRMRQYHERGDHFTMTFDTSPIVLKRLDETLRRDPSIIRWTLLKRASKVKDLHKPLNPSIEFAEIESLKDKL</sequence>